<dbReference type="InterPro" id="IPR045617">
    <property type="entry name" value="DUF6445"/>
</dbReference>
<evidence type="ECO:0000313" key="1">
    <source>
        <dbReference type="EMBL" id="MFC0676500.1"/>
    </source>
</evidence>
<dbReference type="RefSeq" id="WP_386664172.1">
    <property type="nucleotide sequence ID" value="NZ_JBHLTG010000001.1"/>
</dbReference>
<keyword evidence="2" id="KW-1185">Reference proteome</keyword>
<gene>
    <name evidence="1" type="ORF">ACFFGH_01370</name>
</gene>
<evidence type="ECO:0000313" key="2">
    <source>
        <dbReference type="Proteomes" id="UP001589896"/>
    </source>
</evidence>
<dbReference type="Proteomes" id="UP001589896">
    <property type="component" value="Unassembled WGS sequence"/>
</dbReference>
<comment type="caution">
    <text evidence="1">The sequence shown here is derived from an EMBL/GenBank/DDBJ whole genome shotgun (WGS) entry which is preliminary data.</text>
</comment>
<protein>
    <submittedName>
        <fullName evidence="1">DUF6445 family protein</fullName>
    </submittedName>
</protein>
<reference evidence="1 2" key="1">
    <citation type="submission" date="2024-09" db="EMBL/GenBank/DDBJ databases">
        <authorList>
            <person name="Sun Q."/>
            <person name="Mori K."/>
        </authorList>
    </citation>
    <scope>NUCLEOTIDE SEQUENCE [LARGE SCALE GENOMIC DNA]</scope>
    <source>
        <strain evidence="1 2">KCTC 23076</strain>
    </source>
</reference>
<organism evidence="1 2">
    <name type="scientific">Lysobacter korlensis</name>
    <dbReference type="NCBI Taxonomy" id="553636"/>
    <lineage>
        <taxon>Bacteria</taxon>
        <taxon>Pseudomonadati</taxon>
        <taxon>Pseudomonadota</taxon>
        <taxon>Gammaproteobacteria</taxon>
        <taxon>Lysobacterales</taxon>
        <taxon>Lysobacteraceae</taxon>
        <taxon>Lysobacter</taxon>
    </lineage>
</organism>
<dbReference type="Pfam" id="PF20043">
    <property type="entry name" value="DUF6445"/>
    <property type="match status" value="1"/>
</dbReference>
<accession>A0ABV6RHN7</accession>
<sequence length="235" mass="25790">MFNPSPRIECLPITPRQACWVIDDALLDPQAWIEQAAAEAGAFREAAHNAFPGPERALPTTLSNALATFFDAHLRNRLGARRTVRMHARFSLVARAPHTLAPTQRIPHVDRLALEPGQRAFASVLYLFDDPALGGTAFYRPLRPPAEMIGLLRDSAQLDGDAFTARHGIGAGYPGPSEWFDRVLAVPARYNRLIAYDGTVFHAGQIDSPLRLSADPRQGRLTVNGFFVCRMPAAA</sequence>
<dbReference type="EMBL" id="JBHLTG010000001">
    <property type="protein sequence ID" value="MFC0676500.1"/>
    <property type="molecule type" value="Genomic_DNA"/>
</dbReference>
<name>A0ABV6RHN7_9GAMM</name>
<proteinExistence type="predicted"/>